<dbReference type="SUPFAM" id="SSF56219">
    <property type="entry name" value="DNase I-like"/>
    <property type="match status" value="1"/>
</dbReference>
<proteinExistence type="predicted"/>
<accession>A0A812ML39</accession>
<dbReference type="EMBL" id="CAJNDS010001646">
    <property type="protein sequence ID" value="CAE7269533.1"/>
    <property type="molecule type" value="Genomic_DNA"/>
</dbReference>
<evidence type="ECO:0000313" key="2">
    <source>
        <dbReference type="EMBL" id="CAE7269533.1"/>
    </source>
</evidence>
<protein>
    <recommendedName>
        <fullName evidence="1">Endonuclease/exonuclease/phosphatase domain-containing protein</fullName>
    </recommendedName>
</protein>
<dbReference type="GO" id="GO:0003824">
    <property type="term" value="F:catalytic activity"/>
    <property type="evidence" value="ECO:0007669"/>
    <property type="project" value="InterPro"/>
</dbReference>
<dbReference type="InterPro" id="IPR036691">
    <property type="entry name" value="Endo/exonu/phosph_ase_sf"/>
</dbReference>
<dbReference type="Proteomes" id="UP000604046">
    <property type="component" value="Unassembled WGS sequence"/>
</dbReference>
<keyword evidence="3" id="KW-1185">Reference proteome</keyword>
<feature type="domain" description="Endonuclease/exonuclease/phosphatase" evidence="1">
    <location>
        <begin position="1"/>
        <end position="254"/>
    </location>
</feature>
<sequence>MAFNVYYAALGREDRMDGIAQAIADMTPDIAVITEQWKEKPTILEKLDVCLILRFQNMLYTVRKNFTTTPTAIWSIPWIAALLSSRKLRQKSNKYYAFCLGGPQEKWWDGDILYRADLFEVVKDSVMDWGANRGLSWAVLKHRDSGKKVLIYGAHPVCCGNEPIHLQNALDFAEHARELVAEFPDAAIVYMGDFNALEDWKSTRLYLGEEVTEKGRTYKIDFQFRDAFRDVNSARVDATTHNSGARLDYIFLERGEARPQPIQQGLCPQGFEPLKLGSTCE</sequence>
<dbReference type="OrthoDB" id="437586at2759"/>
<name>A0A812ML39_9DINO</name>
<dbReference type="Pfam" id="PF03372">
    <property type="entry name" value="Exo_endo_phos"/>
    <property type="match status" value="1"/>
</dbReference>
<gene>
    <name evidence="2" type="ORF">SNAT2548_LOCUS14299</name>
</gene>
<dbReference type="Gene3D" id="3.60.10.10">
    <property type="entry name" value="Endonuclease/exonuclease/phosphatase"/>
    <property type="match status" value="1"/>
</dbReference>
<evidence type="ECO:0000259" key="1">
    <source>
        <dbReference type="Pfam" id="PF03372"/>
    </source>
</evidence>
<reference evidence="2" key="1">
    <citation type="submission" date="2021-02" db="EMBL/GenBank/DDBJ databases">
        <authorList>
            <person name="Dougan E. K."/>
            <person name="Rhodes N."/>
            <person name="Thang M."/>
            <person name="Chan C."/>
        </authorList>
    </citation>
    <scope>NUCLEOTIDE SEQUENCE</scope>
</reference>
<dbReference type="InterPro" id="IPR005135">
    <property type="entry name" value="Endo/exonuclease/phosphatase"/>
</dbReference>
<organism evidence="2 3">
    <name type="scientific">Symbiodinium natans</name>
    <dbReference type="NCBI Taxonomy" id="878477"/>
    <lineage>
        <taxon>Eukaryota</taxon>
        <taxon>Sar</taxon>
        <taxon>Alveolata</taxon>
        <taxon>Dinophyceae</taxon>
        <taxon>Suessiales</taxon>
        <taxon>Symbiodiniaceae</taxon>
        <taxon>Symbiodinium</taxon>
    </lineage>
</organism>
<comment type="caution">
    <text evidence="2">The sequence shown here is derived from an EMBL/GenBank/DDBJ whole genome shotgun (WGS) entry which is preliminary data.</text>
</comment>
<evidence type="ECO:0000313" key="3">
    <source>
        <dbReference type="Proteomes" id="UP000604046"/>
    </source>
</evidence>
<dbReference type="AlphaFoldDB" id="A0A812ML39"/>